<dbReference type="Gene3D" id="3.20.20.190">
    <property type="entry name" value="Phosphatidylinositol (PI) phosphodiesterase"/>
    <property type="match status" value="1"/>
</dbReference>
<dbReference type="InterPro" id="IPR000909">
    <property type="entry name" value="PLipase_C_PInositol-sp_X_dom"/>
</dbReference>
<dbReference type="GO" id="GO:0006629">
    <property type="term" value="P:lipid metabolic process"/>
    <property type="evidence" value="ECO:0007669"/>
    <property type="project" value="InterPro"/>
</dbReference>
<dbReference type="InterPro" id="IPR017946">
    <property type="entry name" value="PLC-like_Pdiesterase_TIM-brl"/>
</dbReference>
<dbReference type="PROSITE" id="PS50007">
    <property type="entry name" value="PIPLC_X_DOMAIN"/>
    <property type="match status" value="1"/>
</dbReference>
<evidence type="ECO:0000313" key="3">
    <source>
        <dbReference type="Proteomes" id="UP001296104"/>
    </source>
</evidence>
<keyword evidence="3" id="KW-1185">Reference proteome</keyword>
<dbReference type="Proteomes" id="UP001296104">
    <property type="component" value="Unassembled WGS sequence"/>
</dbReference>
<comment type="caution">
    <text evidence="2">The sequence shown here is derived from an EMBL/GenBank/DDBJ whole genome shotgun (WGS) entry which is preliminary data.</text>
</comment>
<name>A0AAI9EDN3_9PEZI</name>
<accession>A0AAI9EDN3</accession>
<dbReference type="Pfam" id="PF00388">
    <property type="entry name" value="PI-PLC-X"/>
    <property type="match status" value="1"/>
</dbReference>
<proteinExistence type="predicted"/>
<dbReference type="PANTHER" id="PTHR13593:SF113">
    <property type="entry name" value="SI:DKEY-266F7.9"/>
    <property type="match status" value="1"/>
</dbReference>
<dbReference type="InterPro" id="IPR051057">
    <property type="entry name" value="PI-PLC_domain"/>
</dbReference>
<reference evidence="2" key="1">
    <citation type="submission" date="2023-11" db="EMBL/GenBank/DDBJ databases">
        <authorList>
            <person name="Alioto T."/>
            <person name="Alioto T."/>
            <person name="Gomez Garrido J."/>
        </authorList>
    </citation>
    <scope>NUCLEOTIDE SEQUENCE</scope>
</reference>
<evidence type="ECO:0000313" key="2">
    <source>
        <dbReference type="EMBL" id="CAK4034191.1"/>
    </source>
</evidence>
<sequence>MGPLDRLSPDLEKGYDTILEKHRERPIGQVGRPKVEDDHGLGCNWMSQLDDDLPMSALTLPGTHDSAAFTRQWPFIATQRMNILQQLTSGIRYFDLRCGIRDDIAEMVHGPSVLDLTLSDVLSTMYMWLESNPTEGLIVQIKEDREPERSTVHFSQAIFSHISADSERWRTANTTPSLGELRGKIQLFRRFRARNLFAYGIDVTQWQDNPSRPFTISTRHDVQLTIQDHYSFSDPIPLPTLIATKGGDVSGLLNRASAVKDETHWYMNFTSAYEFNLYYQLPPREVAIGGYNLFRWEEGMNPRLQAYLLEHEGKHRYGIVAMDFPDVGSEDLISLLVKSNFAPKDKARHIYPVCLLLLSLMLWMLAMVRTDFSIEETLRIWDSNHG</sequence>
<protein>
    <submittedName>
        <fullName evidence="2">1-phosphatidylinositol phosphodiesterase</fullName>
    </submittedName>
</protein>
<dbReference type="AlphaFoldDB" id="A0AAI9EDN3"/>
<dbReference type="EMBL" id="CAVMBE010000107">
    <property type="protein sequence ID" value="CAK4034191.1"/>
    <property type="molecule type" value="Genomic_DNA"/>
</dbReference>
<dbReference type="GO" id="GO:0008081">
    <property type="term" value="F:phosphoric diester hydrolase activity"/>
    <property type="evidence" value="ECO:0007669"/>
    <property type="project" value="InterPro"/>
</dbReference>
<dbReference type="PANTHER" id="PTHR13593">
    <property type="match status" value="1"/>
</dbReference>
<dbReference type="SUPFAM" id="SSF51695">
    <property type="entry name" value="PLC-like phosphodiesterases"/>
    <property type="match status" value="1"/>
</dbReference>
<evidence type="ECO:0000259" key="1">
    <source>
        <dbReference type="SMART" id="SM00148"/>
    </source>
</evidence>
<feature type="domain" description="Phosphatidylinositol-specific phospholipase C X" evidence="1">
    <location>
        <begin position="49"/>
        <end position="190"/>
    </location>
</feature>
<gene>
    <name evidence="2" type="ORF">LECACI_7A009349</name>
</gene>
<organism evidence="2 3">
    <name type="scientific">Lecanosticta acicola</name>
    <dbReference type="NCBI Taxonomy" id="111012"/>
    <lineage>
        <taxon>Eukaryota</taxon>
        <taxon>Fungi</taxon>
        <taxon>Dikarya</taxon>
        <taxon>Ascomycota</taxon>
        <taxon>Pezizomycotina</taxon>
        <taxon>Dothideomycetes</taxon>
        <taxon>Dothideomycetidae</taxon>
        <taxon>Mycosphaerellales</taxon>
        <taxon>Mycosphaerellaceae</taxon>
        <taxon>Lecanosticta</taxon>
    </lineage>
</organism>
<dbReference type="SMART" id="SM00148">
    <property type="entry name" value="PLCXc"/>
    <property type="match status" value="1"/>
</dbReference>